<accession>A0AAV0CC82</accession>
<protein>
    <submittedName>
        <fullName evidence="1">Uncharacterized protein</fullName>
    </submittedName>
</protein>
<evidence type="ECO:0000313" key="1">
    <source>
        <dbReference type="EMBL" id="CAH9071098.1"/>
    </source>
</evidence>
<proteinExistence type="predicted"/>
<evidence type="ECO:0000313" key="2">
    <source>
        <dbReference type="Proteomes" id="UP001152523"/>
    </source>
</evidence>
<reference evidence="1" key="1">
    <citation type="submission" date="2022-07" db="EMBL/GenBank/DDBJ databases">
        <authorList>
            <person name="Macas J."/>
            <person name="Novak P."/>
            <person name="Neumann P."/>
        </authorList>
    </citation>
    <scope>NUCLEOTIDE SEQUENCE</scope>
</reference>
<dbReference type="Proteomes" id="UP001152523">
    <property type="component" value="Unassembled WGS sequence"/>
</dbReference>
<dbReference type="EMBL" id="CAMAPF010000018">
    <property type="protein sequence ID" value="CAH9071098.1"/>
    <property type="molecule type" value="Genomic_DNA"/>
</dbReference>
<keyword evidence="2" id="KW-1185">Reference proteome</keyword>
<organism evidence="1 2">
    <name type="scientific">Cuscuta epithymum</name>
    <dbReference type="NCBI Taxonomy" id="186058"/>
    <lineage>
        <taxon>Eukaryota</taxon>
        <taxon>Viridiplantae</taxon>
        <taxon>Streptophyta</taxon>
        <taxon>Embryophyta</taxon>
        <taxon>Tracheophyta</taxon>
        <taxon>Spermatophyta</taxon>
        <taxon>Magnoliopsida</taxon>
        <taxon>eudicotyledons</taxon>
        <taxon>Gunneridae</taxon>
        <taxon>Pentapetalae</taxon>
        <taxon>asterids</taxon>
        <taxon>lamiids</taxon>
        <taxon>Solanales</taxon>
        <taxon>Convolvulaceae</taxon>
        <taxon>Cuscuteae</taxon>
        <taxon>Cuscuta</taxon>
        <taxon>Cuscuta subgen. Cuscuta</taxon>
    </lineage>
</organism>
<gene>
    <name evidence="1" type="ORF">CEPIT_LOCUS3718</name>
</gene>
<name>A0AAV0CC82_9ASTE</name>
<sequence length="110" mass="12755">MRPTARTTSYWWRVYYAHSGPVVWYTNCPVIADMDACVALIFFFFSISFPSLPSFSLVVRLVQFLSSFLFPSSVSSWLSVYLTNFTNCHPFLSFPFSPFFSSDFLFFFGI</sequence>
<comment type="caution">
    <text evidence="1">The sequence shown here is derived from an EMBL/GenBank/DDBJ whole genome shotgun (WGS) entry which is preliminary data.</text>
</comment>
<dbReference type="AlphaFoldDB" id="A0AAV0CC82"/>